<dbReference type="AlphaFoldDB" id="A0AAU9IDV3"/>
<name>A0AAU9IDV3_9CILI</name>
<reference evidence="1" key="1">
    <citation type="submission" date="2021-09" db="EMBL/GenBank/DDBJ databases">
        <authorList>
            <consortium name="AG Swart"/>
            <person name="Singh M."/>
            <person name="Singh A."/>
            <person name="Seah K."/>
            <person name="Emmerich C."/>
        </authorList>
    </citation>
    <scope>NUCLEOTIDE SEQUENCE</scope>
    <source>
        <strain evidence="1">ATCC30299</strain>
    </source>
</reference>
<dbReference type="EMBL" id="CAJZBQ010000005">
    <property type="protein sequence ID" value="CAG9312075.1"/>
    <property type="molecule type" value="Genomic_DNA"/>
</dbReference>
<evidence type="ECO:0000313" key="1">
    <source>
        <dbReference type="EMBL" id="CAG9312075.1"/>
    </source>
</evidence>
<comment type="caution">
    <text evidence="1">The sequence shown here is derived from an EMBL/GenBank/DDBJ whole genome shotgun (WGS) entry which is preliminary data.</text>
</comment>
<keyword evidence="2" id="KW-1185">Reference proteome</keyword>
<evidence type="ECO:0000313" key="2">
    <source>
        <dbReference type="Proteomes" id="UP001162131"/>
    </source>
</evidence>
<proteinExistence type="predicted"/>
<accession>A0AAU9IDV3</accession>
<sequence length="239" mass="27900">MIPKNLSKSESKIPRTVYRQWSKTVDETHMNTLMPPKSFQLDLHQLRKERLMQKQYSSFTDRSPTEEKTLDKLNDVEAEWQRYKSVGKQRPDDEPKLLYHHDNRPQTSLRLRPAESDDLIRLAKTAMVLLERTSLEVIHEVPEKKNLAKTPDLIKKKKDINLTYKPVKSKLVALNGKHGNLNSTHTLVFKNSNDLVSPKDRKLIFNKTHSEGNSDLMRIIRSAQHDLDLKPVKRVNHNK</sequence>
<dbReference type="Proteomes" id="UP001162131">
    <property type="component" value="Unassembled WGS sequence"/>
</dbReference>
<organism evidence="1 2">
    <name type="scientific">Blepharisma stoltei</name>
    <dbReference type="NCBI Taxonomy" id="1481888"/>
    <lineage>
        <taxon>Eukaryota</taxon>
        <taxon>Sar</taxon>
        <taxon>Alveolata</taxon>
        <taxon>Ciliophora</taxon>
        <taxon>Postciliodesmatophora</taxon>
        <taxon>Heterotrichea</taxon>
        <taxon>Heterotrichida</taxon>
        <taxon>Blepharismidae</taxon>
        <taxon>Blepharisma</taxon>
    </lineage>
</organism>
<protein>
    <submittedName>
        <fullName evidence="1">Uncharacterized protein</fullName>
    </submittedName>
</protein>
<gene>
    <name evidence="1" type="ORF">BSTOLATCC_MIC5330</name>
</gene>